<dbReference type="Proteomes" id="UP000181790">
    <property type="component" value="Unassembled WGS sequence"/>
</dbReference>
<reference evidence="1 2" key="1">
    <citation type="submission" date="2016-10" db="EMBL/GenBank/DDBJ databases">
        <title>Arsenicibacter rosenii gen. nov., sp. nov., an efficient arsenic-methylating bacterium isolated from an arsenic-contaminated paddy soil.</title>
        <authorList>
            <person name="Huang K."/>
        </authorList>
    </citation>
    <scope>NUCLEOTIDE SEQUENCE [LARGE SCALE GENOMIC DNA]</scope>
    <source>
        <strain evidence="1 2">SM-1</strain>
    </source>
</reference>
<proteinExistence type="predicted"/>
<keyword evidence="2" id="KW-1185">Reference proteome</keyword>
<protein>
    <submittedName>
        <fullName evidence="1">Uncharacterized protein</fullName>
    </submittedName>
</protein>
<organism evidence="1 2">
    <name type="scientific">Arsenicibacter rosenii</name>
    <dbReference type="NCBI Taxonomy" id="1750698"/>
    <lineage>
        <taxon>Bacteria</taxon>
        <taxon>Pseudomonadati</taxon>
        <taxon>Bacteroidota</taxon>
        <taxon>Cytophagia</taxon>
        <taxon>Cytophagales</taxon>
        <taxon>Spirosomataceae</taxon>
        <taxon>Arsenicibacter</taxon>
    </lineage>
</organism>
<evidence type="ECO:0000313" key="2">
    <source>
        <dbReference type="Proteomes" id="UP000181790"/>
    </source>
</evidence>
<gene>
    <name evidence="1" type="ORF">BLX24_22755</name>
</gene>
<dbReference type="AlphaFoldDB" id="A0A1S2VDM7"/>
<accession>A0A1S2VDM7</accession>
<name>A0A1S2VDM7_9BACT</name>
<comment type="caution">
    <text evidence="1">The sequence shown here is derived from an EMBL/GenBank/DDBJ whole genome shotgun (WGS) entry which is preliminary data.</text>
</comment>
<dbReference type="EMBL" id="MORL01000018">
    <property type="protein sequence ID" value="OIN56799.1"/>
    <property type="molecule type" value="Genomic_DNA"/>
</dbReference>
<dbReference type="RefSeq" id="WP_071505525.1">
    <property type="nucleotide sequence ID" value="NZ_MORL01000018.1"/>
</dbReference>
<sequence>MENSDFRVLVLQYWHAKQKYQQHRHPENKRIMDKFEAMIDKELAADLAKLNQTPTSQTSIF</sequence>
<evidence type="ECO:0000313" key="1">
    <source>
        <dbReference type="EMBL" id="OIN56799.1"/>
    </source>
</evidence>